<dbReference type="Proteomes" id="UP001056576">
    <property type="component" value="Segment"/>
</dbReference>
<protein>
    <submittedName>
        <fullName evidence="1">Uncharacterized protein</fullName>
    </submittedName>
</protein>
<keyword evidence="2" id="KW-1185">Reference proteome</keyword>
<evidence type="ECO:0000313" key="1">
    <source>
        <dbReference type="EMBL" id="USN15212.1"/>
    </source>
</evidence>
<reference evidence="1 2" key="1">
    <citation type="submission" date="2022-05" db="EMBL/GenBank/DDBJ databases">
        <authorList>
            <person name="Friedrich I."/>
            <person name="Poehlein A."/>
            <person name="Schneider D."/>
            <person name="Hertel R."/>
            <person name="Daniel R."/>
        </authorList>
    </citation>
    <scope>NUCLEOTIDE SEQUENCE [LARGE SCALE GENOMIC DNA]</scope>
</reference>
<name>A0A9E7MSE9_9CAUD</name>
<organism evidence="1 2">
    <name type="scientific">Brevundimonas phage vB_BpoS-Kikimora</name>
    <dbReference type="NCBI Taxonomy" id="2948601"/>
    <lineage>
        <taxon>Viruses</taxon>
        <taxon>Duplodnaviria</taxon>
        <taxon>Heunggongvirae</taxon>
        <taxon>Uroviricota</taxon>
        <taxon>Caudoviricetes</taxon>
        <taxon>Jeanschmidtviridae</taxon>
        <taxon>Kikimoravirus</taxon>
        <taxon>Kikimoravirus kikimora</taxon>
    </lineage>
</organism>
<proteinExistence type="predicted"/>
<dbReference type="EMBL" id="ON529857">
    <property type="protein sequence ID" value="USN15212.1"/>
    <property type="molecule type" value="Genomic_DNA"/>
</dbReference>
<evidence type="ECO:0000313" key="2">
    <source>
        <dbReference type="Proteomes" id="UP001056576"/>
    </source>
</evidence>
<sequence>MKRDDDIAALRAELHLLEEVCARYADDEDAYLDGHGEPFGSITTECGMKARQARARWRAREEANR</sequence>
<accession>A0A9E7MSE9</accession>
<gene>
    <name evidence="1" type="ORF">KIKIMORA_00650</name>
</gene>